<dbReference type="Proteomes" id="UP000231464">
    <property type="component" value="Unassembled WGS sequence"/>
</dbReference>
<proteinExistence type="predicted"/>
<evidence type="ECO:0000313" key="2">
    <source>
        <dbReference type="EMBL" id="PIT89979.1"/>
    </source>
</evidence>
<organism evidence="2 3">
    <name type="scientific">Candidatus Kuenenbacteria bacterium CG10_big_fil_rev_8_21_14_0_10_36_11</name>
    <dbReference type="NCBI Taxonomy" id="1974618"/>
    <lineage>
        <taxon>Bacteria</taxon>
        <taxon>Candidatus Kueneniibacteriota</taxon>
    </lineage>
</organism>
<accession>A0A2M6WAZ8</accession>
<protein>
    <submittedName>
        <fullName evidence="2">Uncharacterized protein</fullName>
    </submittedName>
</protein>
<keyword evidence="1" id="KW-0812">Transmembrane</keyword>
<evidence type="ECO:0000256" key="1">
    <source>
        <dbReference type="SAM" id="Phobius"/>
    </source>
</evidence>
<dbReference type="AlphaFoldDB" id="A0A2M6WAZ8"/>
<dbReference type="EMBL" id="PFBP01000016">
    <property type="protein sequence ID" value="PIT89979.1"/>
    <property type="molecule type" value="Genomic_DNA"/>
</dbReference>
<feature type="transmembrane region" description="Helical" evidence="1">
    <location>
        <begin position="49"/>
        <end position="67"/>
    </location>
</feature>
<name>A0A2M6WAZ8_9BACT</name>
<sequence length="189" mass="21631">MAFGKKLISKTLIFNFMDKTNIPNNPTKHRHFRMTEKDAGHLLRSPGKIAFLIAIGLTIILCLFFIVRGTDTDKDNSIVLPMDNSLSDNQVFLPNVDEYKKIVKEVVVNYLKEREIINESFACQKNVSEVVNKILNLTVPLELKVFHLNLVVLLDQDNQLCLTALGNKAAKEEAINKWQKLSDEYTWLK</sequence>
<gene>
    <name evidence="2" type="ORF">COU23_01025</name>
</gene>
<reference evidence="3" key="1">
    <citation type="submission" date="2017-09" db="EMBL/GenBank/DDBJ databases">
        <title>Depth-based differentiation of microbial function through sediment-hosted aquifers and enrichment of novel symbionts in the deep terrestrial subsurface.</title>
        <authorList>
            <person name="Probst A.J."/>
            <person name="Ladd B."/>
            <person name="Jarett J.K."/>
            <person name="Geller-Mcgrath D.E."/>
            <person name="Sieber C.M.K."/>
            <person name="Emerson J.B."/>
            <person name="Anantharaman K."/>
            <person name="Thomas B.C."/>
            <person name="Malmstrom R."/>
            <person name="Stieglmeier M."/>
            <person name="Klingl A."/>
            <person name="Woyke T."/>
            <person name="Ryan C.M."/>
            <person name="Banfield J.F."/>
        </authorList>
    </citation>
    <scope>NUCLEOTIDE SEQUENCE [LARGE SCALE GENOMIC DNA]</scope>
</reference>
<keyword evidence="1" id="KW-1133">Transmembrane helix</keyword>
<evidence type="ECO:0000313" key="3">
    <source>
        <dbReference type="Proteomes" id="UP000231464"/>
    </source>
</evidence>
<comment type="caution">
    <text evidence="2">The sequence shown here is derived from an EMBL/GenBank/DDBJ whole genome shotgun (WGS) entry which is preliminary data.</text>
</comment>
<keyword evidence="1" id="KW-0472">Membrane</keyword>